<evidence type="ECO:0000313" key="2">
    <source>
        <dbReference type="Proteomes" id="UP000229784"/>
    </source>
</evidence>
<name>A0A2M6XU62_9BACT</name>
<reference evidence="2" key="1">
    <citation type="submission" date="2017-09" db="EMBL/GenBank/DDBJ databases">
        <title>Depth-based differentiation of microbial function through sediment-hosted aquifers and enrichment of novel symbionts in the deep terrestrial subsurface.</title>
        <authorList>
            <person name="Probst A.J."/>
            <person name="Ladd B."/>
            <person name="Jarett J.K."/>
            <person name="Geller-Mcgrath D.E."/>
            <person name="Sieber C.M.K."/>
            <person name="Emerson J.B."/>
            <person name="Anantharaman K."/>
            <person name="Thomas B.C."/>
            <person name="Malmstrom R."/>
            <person name="Stieglmeier M."/>
            <person name="Klingl A."/>
            <person name="Woyke T."/>
            <person name="Ryan C.M."/>
            <person name="Banfield J.F."/>
        </authorList>
    </citation>
    <scope>NUCLEOTIDE SEQUENCE [LARGE SCALE GENOMIC DNA]</scope>
</reference>
<comment type="caution">
    <text evidence="1">The sequence shown here is derived from an EMBL/GenBank/DDBJ whole genome shotgun (WGS) entry which is preliminary data.</text>
</comment>
<dbReference type="Gene3D" id="2.60.40.4130">
    <property type="match status" value="1"/>
</dbReference>
<dbReference type="AlphaFoldDB" id="A0A2M6XU62"/>
<gene>
    <name evidence="1" type="ORF">COT20_02335</name>
</gene>
<dbReference type="EMBL" id="PEXQ01000058">
    <property type="protein sequence ID" value="PIU14912.1"/>
    <property type="molecule type" value="Genomic_DNA"/>
</dbReference>
<dbReference type="Proteomes" id="UP000229784">
    <property type="component" value="Unassembled WGS sequence"/>
</dbReference>
<organism evidence="1 2">
    <name type="scientific">bacterium (Candidatus Gribaldobacteria) CG08_land_8_20_14_0_20_39_15</name>
    <dbReference type="NCBI Taxonomy" id="2014273"/>
    <lineage>
        <taxon>Bacteria</taxon>
        <taxon>Candidatus Gribaldobacteria</taxon>
    </lineage>
</organism>
<evidence type="ECO:0000313" key="1">
    <source>
        <dbReference type="EMBL" id="PIU14912.1"/>
    </source>
</evidence>
<proteinExistence type="predicted"/>
<evidence type="ECO:0008006" key="3">
    <source>
        <dbReference type="Google" id="ProtNLM"/>
    </source>
</evidence>
<protein>
    <recommendedName>
        <fullName evidence="3">Dockerin domain-containing protein</fullName>
    </recommendedName>
</protein>
<sequence>MSEITPKSKNGKKIYRSSLARLNNKFIIMSRMRIRTWKAMMIVFFIIGFAAALILAVSQDWFSKILSQEQQITNTAQVVYEDIEGNKYGPVISNEVVTTITPQTCTDGTQYNQCSNTKPQYCQGGVLINNCGQCGCLTTAACQPDGSCIKIEPIKLQVEFEGKTTFTSTLSFYALTPDTDNIIFQDQSTGGADGKLEIETTANTLPVGIYDFKIVTPYYLSKKIKNIAWPSATEIVFGDFLAGNLQDEDDEINSLDWAIMSQNWGAKYLDNNRLDVDMNQDGIVNTIDWSFMNKNWGSKGD</sequence>
<dbReference type="Pfam" id="PF00404">
    <property type="entry name" value="Dockerin_1"/>
    <property type="match status" value="1"/>
</dbReference>
<dbReference type="InterPro" id="IPR036439">
    <property type="entry name" value="Dockerin_dom_sf"/>
</dbReference>
<accession>A0A2M6XU62</accession>
<dbReference type="GO" id="GO:0004553">
    <property type="term" value="F:hydrolase activity, hydrolyzing O-glycosyl compounds"/>
    <property type="evidence" value="ECO:0007669"/>
    <property type="project" value="InterPro"/>
</dbReference>
<dbReference type="SUPFAM" id="SSF63446">
    <property type="entry name" value="Type I dockerin domain"/>
    <property type="match status" value="1"/>
</dbReference>
<dbReference type="InterPro" id="IPR002105">
    <property type="entry name" value="Dockerin_1_rpt"/>
</dbReference>
<dbReference type="GO" id="GO:0000272">
    <property type="term" value="P:polysaccharide catabolic process"/>
    <property type="evidence" value="ECO:0007669"/>
    <property type="project" value="InterPro"/>
</dbReference>